<proteinExistence type="inferred from homology"/>
<organism evidence="4 5">
    <name type="scientific">Colletotrichum chlorophyti</name>
    <dbReference type="NCBI Taxonomy" id="708187"/>
    <lineage>
        <taxon>Eukaryota</taxon>
        <taxon>Fungi</taxon>
        <taxon>Dikarya</taxon>
        <taxon>Ascomycota</taxon>
        <taxon>Pezizomycotina</taxon>
        <taxon>Sordariomycetes</taxon>
        <taxon>Hypocreomycetidae</taxon>
        <taxon>Glomerellales</taxon>
        <taxon>Glomerellaceae</taxon>
        <taxon>Colletotrichum</taxon>
    </lineage>
</organism>
<dbReference type="GO" id="GO:0016787">
    <property type="term" value="F:hydrolase activity"/>
    <property type="evidence" value="ECO:0007669"/>
    <property type="project" value="UniProtKB-KW"/>
</dbReference>
<comment type="caution">
    <text evidence="4">The sequence shown here is derived from an EMBL/GenBank/DDBJ whole genome shotgun (WGS) entry which is preliminary data.</text>
</comment>
<dbReference type="GO" id="GO:0044550">
    <property type="term" value="P:secondary metabolite biosynthetic process"/>
    <property type="evidence" value="ECO:0007669"/>
    <property type="project" value="TreeGrafter"/>
</dbReference>
<dbReference type="STRING" id="708187.A0A1Q8S7N6"/>
<evidence type="ECO:0000256" key="1">
    <source>
        <dbReference type="ARBA" id="ARBA00005863"/>
    </source>
</evidence>
<protein>
    <submittedName>
        <fullName evidence="4">Esterase LovG 1</fullName>
    </submittedName>
</protein>
<name>A0A1Q8S7N6_9PEZI</name>
<accession>A0A1Q8S7N6</accession>
<evidence type="ECO:0000313" key="5">
    <source>
        <dbReference type="Proteomes" id="UP000186583"/>
    </source>
</evidence>
<evidence type="ECO:0000259" key="3">
    <source>
        <dbReference type="Pfam" id="PF03959"/>
    </source>
</evidence>
<dbReference type="GO" id="GO:0005737">
    <property type="term" value="C:cytoplasm"/>
    <property type="evidence" value="ECO:0007669"/>
    <property type="project" value="TreeGrafter"/>
</dbReference>
<dbReference type="PANTHER" id="PTHR48070">
    <property type="entry name" value="ESTERASE OVCA2"/>
    <property type="match status" value="1"/>
</dbReference>
<dbReference type="InterPro" id="IPR050593">
    <property type="entry name" value="LovG"/>
</dbReference>
<dbReference type="Proteomes" id="UP000186583">
    <property type="component" value="Unassembled WGS sequence"/>
</dbReference>
<dbReference type="GO" id="GO:0005634">
    <property type="term" value="C:nucleus"/>
    <property type="evidence" value="ECO:0007669"/>
    <property type="project" value="TreeGrafter"/>
</dbReference>
<keyword evidence="5" id="KW-1185">Reference proteome</keyword>
<dbReference type="InterPro" id="IPR029058">
    <property type="entry name" value="AB_hydrolase_fold"/>
</dbReference>
<dbReference type="Pfam" id="PF03959">
    <property type="entry name" value="FSH1"/>
    <property type="match status" value="1"/>
</dbReference>
<dbReference type="PANTHER" id="PTHR48070:SF3">
    <property type="entry name" value="ESTERASE DBAE-RELATED"/>
    <property type="match status" value="1"/>
</dbReference>
<dbReference type="InterPro" id="IPR005645">
    <property type="entry name" value="FSH-like_dom"/>
</dbReference>
<dbReference type="AlphaFoldDB" id="A0A1Q8S7N6"/>
<keyword evidence="2" id="KW-0378">Hydrolase</keyword>
<dbReference type="OrthoDB" id="414698at2759"/>
<feature type="domain" description="Serine hydrolase" evidence="3">
    <location>
        <begin position="7"/>
        <end position="220"/>
    </location>
</feature>
<dbReference type="EMBL" id="MPGH01000008">
    <property type="protein sequence ID" value="OLN97464.1"/>
    <property type="molecule type" value="Genomic_DNA"/>
</dbReference>
<gene>
    <name evidence="4" type="ORF">CCHL11_00974</name>
</gene>
<comment type="similarity">
    <text evidence="1">Belongs to the LovG family.</text>
</comment>
<evidence type="ECO:0000256" key="2">
    <source>
        <dbReference type="ARBA" id="ARBA00022801"/>
    </source>
</evidence>
<reference evidence="4 5" key="1">
    <citation type="submission" date="2016-11" db="EMBL/GenBank/DDBJ databases">
        <title>Draft Genome Assembly of Colletotrichum chlorophyti a pathogen of herbaceous plants.</title>
        <authorList>
            <person name="Gan P."/>
            <person name="Narusaka M."/>
            <person name="Tsushima A."/>
            <person name="Narusaka Y."/>
            <person name="Takano Y."/>
            <person name="Shirasu K."/>
        </authorList>
    </citation>
    <scope>NUCLEOTIDE SEQUENCE [LARGE SCALE GENOMIC DNA]</scope>
    <source>
        <strain evidence="4 5">NTL11</strain>
    </source>
</reference>
<evidence type="ECO:0000313" key="4">
    <source>
        <dbReference type="EMBL" id="OLN97464.1"/>
    </source>
</evidence>
<dbReference type="SUPFAM" id="SSF53474">
    <property type="entry name" value="alpha/beta-Hydrolases"/>
    <property type="match status" value="1"/>
</dbReference>
<sequence length="230" mass="25762">MPAAQTSRAILCIHGGGASPAIFRFQTSSFRAALKDDFDFVYATAPHIAEPGPDVLPFFAGMEPYYSWFRREHESTEMEVAIFNEAIKATIDAWENKNPHSKIVGILGFSQGGVASTMLLWQQQTGFIPWLPKLEFGVLICSGYSDVATEYMRDMCRTTGLGEDGTVIKVPTLHLHGRQDGLNLPQSRKMFVTHYSPTTGKVIEFDGQHECPKRREDITKVTNYILSLRK</sequence>
<dbReference type="Gene3D" id="3.40.50.1820">
    <property type="entry name" value="alpha/beta hydrolase"/>
    <property type="match status" value="1"/>
</dbReference>